<name>A0A918XPB2_9PROT</name>
<reference evidence="2" key="1">
    <citation type="journal article" date="2014" name="Int. J. Syst. Evol. Microbiol.">
        <title>Complete genome sequence of Corynebacterium casei LMG S-19264T (=DSM 44701T), isolated from a smear-ripened cheese.</title>
        <authorList>
            <consortium name="US DOE Joint Genome Institute (JGI-PGF)"/>
            <person name="Walter F."/>
            <person name="Albersmeier A."/>
            <person name="Kalinowski J."/>
            <person name="Ruckert C."/>
        </authorList>
    </citation>
    <scope>NUCLEOTIDE SEQUENCE</scope>
    <source>
        <strain evidence="2">KCTC 42651</strain>
    </source>
</reference>
<keyword evidence="3" id="KW-1185">Reference proteome</keyword>
<dbReference type="RefSeq" id="WP_189987952.1">
    <property type="nucleotide sequence ID" value="NZ_BMZS01000002.1"/>
</dbReference>
<dbReference type="Gene3D" id="1.10.10.880">
    <property type="entry name" value="Anti sigma-E protein RseA, N-terminal domain"/>
    <property type="match status" value="1"/>
</dbReference>
<proteinExistence type="predicted"/>
<evidence type="ECO:0000313" key="2">
    <source>
        <dbReference type="EMBL" id="GHD44174.1"/>
    </source>
</evidence>
<accession>A0A918XPB2</accession>
<organism evidence="2 3">
    <name type="scientific">Thalassobaculum fulvum</name>
    <dbReference type="NCBI Taxonomy" id="1633335"/>
    <lineage>
        <taxon>Bacteria</taxon>
        <taxon>Pseudomonadati</taxon>
        <taxon>Pseudomonadota</taxon>
        <taxon>Alphaproteobacteria</taxon>
        <taxon>Rhodospirillales</taxon>
        <taxon>Thalassobaculaceae</taxon>
        <taxon>Thalassobaculum</taxon>
    </lineage>
</organism>
<reference evidence="2" key="2">
    <citation type="submission" date="2020-09" db="EMBL/GenBank/DDBJ databases">
        <authorList>
            <person name="Sun Q."/>
            <person name="Kim S."/>
        </authorList>
    </citation>
    <scope>NUCLEOTIDE SEQUENCE</scope>
    <source>
        <strain evidence="2">KCTC 42651</strain>
    </source>
</reference>
<dbReference type="GO" id="GO:0016989">
    <property type="term" value="F:sigma factor antagonist activity"/>
    <property type="evidence" value="ECO:0007669"/>
    <property type="project" value="InterPro"/>
</dbReference>
<evidence type="ECO:0000313" key="3">
    <source>
        <dbReference type="Proteomes" id="UP000630353"/>
    </source>
</evidence>
<protein>
    <recommendedName>
        <fullName evidence="4">Anti-sigma factor</fullName>
    </recommendedName>
</protein>
<feature type="compositionally biased region" description="Basic and acidic residues" evidence="1">
    <location>
        <begin position="74"/>
        <end position="83"/>
    </location>
</feature>
<dbReference type="InterPro" id="IPR036147">
    <property type="entry name" value="Anti-sigma_E_RseA_N_sf"/>
</dbReference>
<evidence type="ECO:0000256" key="1">
    <source>
        <dbReference type="SAM" id="MobiDB-lite"/>
    </source>
</evidence>
<evidence type="ECO:0008006" key="4">
    <source>
        <dbReference type="Google" id="ProtNLM"/>
    </source>
</evidence>
<comment type="caution">
    <text evidence="2">The sequence shown here is derived from an EMBL/GenBank/DDBJ whole genome shotgun (WGS) entry which is preliminary data.</text>
</comment>
<gene>
    <name evidence="2" type="ORF">GCM10017083_11320</name>
</gene>
<dbReference type="AlphaFoldDB" id="A0A918XPB2"/>
<feature type="region of interest" description="Disordered" evidence="1">
    <location>
        <begin position="74"/>
        <end position="94"/>
    </location>
</feature>
<dbReference type="EMBL" id="BMZS01000002">
    <property type="protein sequence ID" value="GHD44174.1"/>
    <property type="molecule type" value="Genomic_DNA"/>
</dbReference>
<sequence length="94" mass="10442">MGEDLDFGSWETLSAYMDGELDDIAAAMVERAVRCDPELQEALASLRRQRASLRDWAGQLDRRPVPPGVRAVLERARRGHDTVPGRAGDNPPKE</sequence>
<dbReference type="Proteomes" id="UP000630353">
    <property type="component" value="Unassembled WGS sequence"/>
</dbReference>